<organism evidence="1">
    <name type="scientific">Clastoptera arizonana</name>
    <name type="common">Arizona spittle bug</name>
    <dbReference type="NCBI Taxonomy" id="38151"/>
    <lineage>
        <taxon>Eukaryota</taxon>
        <taxon>Metazoa</taxon>
        <taxon>Ecdysozoa</taxon>
        <taxon>Arthropoda</taxon>
        <taxon>Hexapoda</taxon>
        <taxon>Insecta</taxon>
        <taxon>Pterygota</taxon>
        <taxon>Neoptera</taxon>
        <taxon>Paraneoptera</taxon>
        <taxon>Hemiptera</taxon>
        <taxon>Auchenorrhyncha</taxon>
        <taxon>Cercopoidea</taxon>
        <taxon>Clastopteridae</taxon>
        <taxon>Clastoptera</taxon>
    </lineage>
</organism>
<name>A0A1B6EG76_9HEMI</name>
<reference evidence="1" key="1">
    <citation type="submission" date="2015-12" db="EMBL/GenBank/DDBJ databases">
        <title>De novo transcriptome assembly of four potential Pierce s Disease insect vectors from Arizona vineyards.</title>
        <authorList>
            <person name="Tassone E.E."/>
        </authorList>
    </citation>
    <scope>NUCLEOTIDE SEQUENCE</scope>
</reference>
<accession>A0A1B6EG76</accession>
<dbReference type="AlphaFoldDB" id="A0A1B6EG76"/>
<dbReference type="EMBL" id="GEDC01000407">
    <property type="protein sequence ID" value="JAS36891.1"/>
    <property type="molecule type" value="Transcribed_RNA"/>
</dbReference>
<protein>
    <submittedName>
        <fullName evidence="1">Uncharacterized protein</fullName>
    </submittedName>
</protein>
<gene>
    <name evidence="1" type="ORF">g.28248</name>
</gene>
<evidence type="ECO:0000313" key="1">
    <source>
        <dbReference type="EMBL" id="JAS36891.1"/>
    </source>
</evidence>
<feature type="non-terminal residue" evidence="1">
    <location>
        <position position="231"/>
    </location>
</feature>
<sequence length="231" mass="26424">KDSNELDFVISGSNKIGGECWEIRKTKENTNNNEVGVNKVDENKIIGSEKILPVREEVISDNELLFEKINEVKENDLNELDFIVNVLLIELIKEIKEKYPNEIDFIVNGSNKIVGECLEIKRTVENVNNNEVTRSNKVDENDRIGNEKIVQDREQVVNSENGILSELINEIKEEDSNELYFAVNESVKIVEENMKIRKTMENANNNEASVSKVDENEIIVDETIAEDIEQV</sequence>
<feature type="non-terminal residue" evidence="1">
    <location>
        <position position="1"/>
    </location>
</feature>
<proteinExistence type="predicted"/>